<protein>
    <submittedName>
        <fullName evidence="1">Uncharacterized protein</fullName>
    </submittedName>
</protein>
<dbReference type="Pfam" id="PF22558">
    <property type="entry name" value="REase-ARP"/>
    <property type="match status" value="1"/>
</dbReference>
<evidence type="ECO:0000313" key="2">
    <source>
        <dbReference type="Proteomes" id="UP001172054"/>
    </source>
</evidence>
<accession>A0ABT8MNP2</accession>
<evidence type="ECO:0000313" key="1">
    <source>
        <dbReference type="EMBL" id="MDN7226390.1"/>
    </source>
</evidence>
<comment type="caution">
    <text evidence="1">The sequence shown here is derived from an EMBL/GenBank/DDBJ whole genome shotgun (WGS) entry which is preliminary data.</text>
</comment>
<name>A0ABT8MNP2_9BACL</name>
<keyword evidence="2" id="KW-1185">Reference proteome</keyword>
<dbReference type="EMBL" id="JAUJWW010000001">
    <property type="protein sequence ID" value="MDN7226390.1"/>
    <property type="molecule type" value="Genomic_DNA"/>
</dbReference>
<gene>
    <name evidence="1" type="ORF">QWY15_03690</name>
</gene>
<organism evidence="1 2">
    <name type="scientific">Planococcus liqunii</name>
    <dbReference type="NCBI Taxonomy" id="3058394"/>
    <lineage>
        <taxon>Bacteria</taxon>
        <taxon>Bacillati</taxon>
        <taxon>Bacillota</taxon>
        <taxon>Bacilli</taxon>
        <taxon>Bacillales</taxon>
        <taxon>Caryophanaceae</taxon>
        <taxon>Planococcus</taxon>
    </lineage>
</organism>
<reference evidence="1 2" key="1">
    <citation type="submission" date="2023-06" db="EMBL/GenBank/DDBJ databases">
        <title>Novel species in genus Planococcus.</title>
        <authorList>
            <person name="Ning S."/>
        </authorList>
    </citation>
    <scope>NUCLEOTIDE SEQUENCE [LARGE SCALE GENOMIC DNA]</scope>
    <source>
        <strain evidence="1 2">N064</strain>
    </source>
</reference>
<dbReference type="RefSeq" id="WP_301725449.1">
    <property type="nucleotide sequence ID" value="NZ_JAUJWW010000001.1"/>
</dbReference>
<sequence>MDFGQMMKDHLSNYKVKKLAITRPEKWRGGHLDYHYILPANKRELNLLDNYRQETHQYINDNAVKLHQYFHHLNSSQAVCFNFFYPLIAENQLPLLLKVLHLKDEEISEWSFEKMLGEGERTNFDFYLKLKSGKEVLFEIKYTEDGFGKVMGDLRYQKQYKNVYQEMLAGKIRSGIDVYAVLLKNYQLLRNIAYVKEDGTRIVVFICPKNNTKLLKEFDHVIDHVVDPRIHPNILMLTWESMLGEVTNHLKLDPKMSGKLIEHYREFEEKYFPN</sequence>
<proteinExistence type="predicted"/>
<dbReference type="InterPro" id="IPR054333">
    <property type="entry name" value="REase-ARP-assoc"/>
</dbReference>
<dbReference type="Proteomes" id="UP001172054">
    <property type="component" value="Unassembled WGS sequence"/>
</dbReference>